<dbReference type="InterPro" id="IPR036236">
    <property type="entry name" value="Znf_C2H2_sf"/>
</dbReference>
<feature type="region of interest" description="Disordered" evidence="9">
    <location>
        <begin position="132"/>
        <end position="224"/>
    </location>
</feature>
<feature type="region of interest" description="Disordered" evidence="9">
    <location>
        <begin position="353"/>
        <end position="422"/>
    </location>
</feature>
<feature type="domain" description="C2H2-type" evidence="10">
    <location>
        <begin position="471"/>
        <end position="498"/>
    </location>
</feature>
<feature type="domain" description="C2H2-type" evidence="10">
    <location>
        <begin position="916"/>
        <end position="943"/>
    </location>
</feature>
<feature type="compositionally biased region" description="Polar residues" evidence="9">
    <location>
        <begin position="140"/>
        <end position="154"/>
    </location>
</feature>
<feature type="compositionally biased region" description="Low complexity" evidence="9">
    <location>
        <begin position="1372"/>
        <end position="1383"/>
    </location>
</feature>
<keyword evidence="3" id="KW-0677">Repeat</keyword>
<feature type="compositionally biased region" description="Basic and acidic residues" evidence="9">
    <location>
        <begin position="200"/>
        <end position="223"/>
    </location>
</feature>
<evidence type="ECO:0000256" key="7">
    <source>
        <dbReference type="ARBA" id="ARBA00023242"/>
    </source>
</evidence>
<dbReference type="FunFam" id="3.30.160.60:FF:002069">
    <property type="entry name" value="Uncharacterized protein"/>
    <property type="match status" value="1"/>
</dbReference>
<feature type="region of interest" description="Disordered" evidence="9">
    <location>
        <begin position="1360"/>
        <end position="1388"/>
    </location>
</feature>
<feature type="region of interest" description="Disordered" evidence="9">
    <location>
        <begin position="1146"/>
        <end position="1222"/>
    </location>
</feature>
<dbReference type="GO" id="GO:0005634">
    <property type="term" value="C:nucleus"/>
    <property type="evidence" value="ECO:0000318"/>
    <property type="project" value="GO_Central"/>
</dbReference>
<evidence type="ECO:0000256" key="2">
    <source>
        <dbReference type="ARBA" id="ARBA00022723"/>
    </source>
</evidence>
<dbReference type="GeneID" id="118405134"/>
<keyword evidence="2" id="KW-0479">Metal-binding</keyword>
<name>A0A9J7HIU3_BRAFL</name>
<dbReference type="OMA" id="MLGHAAN"/>
<feature type="compositionally biased region" description="Basic residues" evidence="9">
    <location>
        <begin position="397"/>
        <end position="409"/>
    </location>
</feature>
<dbReference type="OrthoDB" id="6077919at2759"/>
<feature type="compositionally biased region" description="Basic residues" evidence="9">
    <location>
        <begin position="748"/>
        <end position="758"/>
    </location>
</feature>
<feature type="domain" description="C2H2-type" evidence="10">
    <location>
        <begin position="623"/>
        <end position="650"/>
    </location>
</feature>
<dbReference type="GO" id="GO:0006357">
    <property type="term" value="P:regulation of transcription by RNA polymerase II"/>
    <property type="evidence" value="ECO:0000318"/>
    <property type="project" value="GO_Central"/>
</dbReference>
<reference evidence="12" key="2">
    <citation type="submission" date="2025-08" db="UniProtKB">
        <authorList>
            <consortium name="RefSeq"/>
        </authorList>
    </citation>
    <scope>IDENTIFICATION</scope>
    <source>
        <strain evidence="12">S238N-H82</strain>
        <tissue evidence="12">Testes</tissue>
    </source>
</reference>
<dbReference type="FunFam" id="3.30.160.60:FF:001685">
    <property type="entry name" value="Zinc finger and BTB domain-containing 5"/>
    <property type="match status" value="1"/>
</dbReference>
<feature type="domain" description="C2H2-type" evidence="10">
    <location>
        <begin position="1121"/>
        <end position="1148"/>
    </location>
</feature>
<evidence type="ECO:0000256" key="1">
    <source>
        <dbReference type="ARBA" id="ARBA00004123"/>
    </source>
</evidence>
<feature type="region of interest" description="Disordered" evidence="9">
    <location>
        <begin position="1"/>
        <end position="35"/>
    </location>
</feature>
<feature type="compositionally biased region" description="Basic residues" evidence="9">
    <location>
        <begin position="832"/>
        <end position="844"/>
    </location>
</feature>
<feature type="domain" description="C2H2-type" evidence="10">
    <location>
        <begin position="1065"/>
        <end position="1092"/>
    </location>
</feature>
<evidence type="ECO:0000256" key="5">
    <source>
        <dbReference type="ARBA" id="ARBA00022833"/>
    </source>
</evidence>
<feature type="domain" description="C2H2-type" evidence="10">
    <location>
        <begin position="888"/>
        <end position="915"/>
    </location>
</feature>
<evidence type="ECO:0000313" key="11">
    <source>
        <dbReference type="Proteomes" id="UP000001554"/>
    </source>
</evidence>
<feature type="domain" description="C2H2-type" evidence="10">
    <location>
        <begin position="276"/>
        <end position="303"/>
    </location>
</feature>
<feature type="region of interest" description="Disordered" evidence="9">
    <location>
        <begin position="967"/>
        <end position="1024"/>
    </location>
</feature>
<feature type="domain" description="C2H2-type" evidence="10">
    <location>
        <begin position="679"/>
        <end position="706"/>
    </location>
</feature>
<gene>
    <name evidence="12" type="primary">LOC118405134</name>
</gene>
<evidence type="ECO:0000259" key="10">
    <source>
        <dbReference type="PROSITE" id="PS50157"/>
    </source>
</evidence>
<dbReference type="FunFam" id="3.30.160.60:FF:003550">
    <property type="match status" value="3"/>
</dbReference>
<dbReference type="Gene3D" id="3.30.160.60">
    <property type="entry name" value="Classic Zinc Finger"/>
    <property type="match status" value="14"/>
</dbReference>
<feature type="domain" description="C2H2-type" evidence="10">
    <location>
        <begin position="443"/>
        <end position="470"/>
    </location>
</feature>
<feature type="region of interest" description="Disordered" evidence="9">
    <location>
        <begin position="553"/>
        <end position="622"/>
    </location>
</feature>
<keyword evidence="5" id="KW-0862">Zinc</keyword>
<keyword evidence="4 8" id="KW-0863">Zinc-finger</keyword>
<evidence type="ECO:0000256" key="9">
    <source>
        <dbReference type="SAM" id="MobiDB-lite"/>
    </source>
</evidence>
<feature type="domain" description="C2H2-type" evidence="10">
    <location>
        <begin position="1335"/>
        <end position="1363"/>
    </location>
</feature>
<dbReference type="GO" id="GO:0008270">
    <property type="term" value="F:zinc ion binding"/>
    <property type="evidence" value="ECO:0007669"/>
    <property type="project" value="UniProtKB-KW"/>
</dbReference>
<feature type="region of interest" description="Disordered" evidence="9">
    <location>
        <begin position="701"/>
        <end position="879"/>
    </location>
</feature>
<protein>
    <submittedName>
        <fullName evidence="12">Zinc finger protein 91-like</fullName>
    </submittedName>
</protein>
<feature type="region of interest" description="Disordered" evidence="9">
    <location>
        <begin position="1433"/>
        <end position="1467"/>
    </location>
</feature>
<evidence type="ECO:0000256" key="6">
    <source>
        <dbReference type="ARBA" id="ARBA00023125"/>
    </source>
</evidence>
<dbReference type="SUPFAM" id="SSF57667">
    <property type="entry name" value="beta-beta-alpha zinc fingers"/>
    <property type="match status" value="12"/>
</dbReference>
<comment type="subcellular location">
    <subcellularLocation>
        <location evidence="1">Nucleus</location>
    </subcellularLocation>
</comment>
<dbReference type="FunFam" id="3.30.160.60:FF:000123">
    <property type="entry name" value="transcriptional repressor CTCF isoform X1"/>
    <property type="match status" value="1"/>
</dbReference>
<dbReference type="Pfam" id="PF13909">
    <property type="entry name" value="zf-H2C2_5"/>
    <property type="match status" value="2"/>
</dbReference>
<feature type="compositionally biased region" description="Polar residues" evidence="9">
    <location>
        <begin position="1439"/>
        <end position="1458"/>
    </location>
</feature>
<dbReference type="PROSITE" id="PS50157">
    <property type="entry name" value="ZINC_FINGER_C2H2_2"/>
    <property type="match status" value="19"/>
</dbReference>
<dbReference type="PANTHER" id="PTHR24392:SF31">
    <property type="entry name" value="C2H2-TYPE DOMAIN-CONTAINING PROTEIN"/>
    <property type="match status" value="1"/>
</dbReference>
<feature type="domain" description="C2H2-type" evidence="10">
    <location>
        <begin position="304"/>
        <end position="331"/>
    </location>
</feature>
<dbReference type="FunFam" id="3.30.160.60:FF:000065">
    <property type="entry name" value="B-cell CLL/lymphoma 6, member B"/>
    <property type="match status" value="1"/>
</dbReference>
<organism evidence="11 12">
    <name type="scientific">Branchiostoma floridae</name>
    <name type="common">Florida lancelet</name>
    <name type="synonym">Amphioxus</name>
    <dbReference type="NCBI Taxonomy" id="7739"/>
    <lineage>
        <taxon>Eukaryota</taxon>
        <taxon>Metazoa</taxon>
        <taxon>Chordata</taxon>
        <taxon>Cephalochordata</taxon>
        <taxon>Leptocardii</taxon>
        <taxon>Amphioxiformes</taxon>
        <taxon>Branchiostomatidae</taxon>
        <taxon>Branchiostoma</taxon>
    </lineage>
</organism>
<evidence type="ECO:0000256" key="4">
    <source>
        <dbReference type="ARBA" id="ARBA00022771"/>
    </source>
</evidence>
<dbReference type="InterPro" id="IPR013087">
    <property type="entry name" value="Znf_C2H2_type"/>
</dbReference>
<dbReference type="KEGG" id="bfo:118405134"/>
<reference evidence="11" key="1">
    <citation type="journal article" date="2020" name="Nat. Ecol. Evol.">
        <title>Deeply conserved synteny resolves early events in vertebrate evolution.</title>
        <authorList>
            <person name="Simakov O."/>
            <person name="Marletaz F."/>
            <person name="Yue J.X."/>
            <person name="O'Connell B."/>
            <person name="Jenkins J."/>
            <person name="Brandt A."/>
            <person name="Calef R."/>
            <person name="Tung C.H."/>
            <person name="Huang T.K."/>
            <person name="Schmutz J."/>
            <person name="Satoh N."/>
            <person name="Yu J.K."/>
            <person name="Putnam N.H."/>
            <person name="Green R.E."/>
            <person name="Rokhsar D.S."/>
        </authorList>
    </citation>
    <scope>NUCLEOTIDE SEQUENCE [LARGE SCALE GENOMIC DNA]</scope>
    <source>
        <strain evidence="11">S238N-H82</strain>
    </source>
</reference>
<feature type="domain" description="C2H2-type" evidence="10">
    <location>
        <begin position="651"/>
        <end position="678"/>
    </location>
</feature>
<feature type="compositionally biased region" description="Polar residues" evidence="9">
    <location>
        <begin position="167"/>
        <end position="178"/>
    </location>
</feature>
<accession>A0A9J7HIU3</accession>
<keyword evidence="7" id="KW-0539">Nucleus</keyword>
<dbReference type="Proteomes" id="UP000001554">
    <property type="component" value="Chromosome 17"/>
</dbReference>
<feature type="domain" description="C2H2-type" evidence="10">
    <location>
        <begin position="107"/>
        <end position="134"/>
    </location>
</feature>
<feature type="compositionally biased region" description="Polar residues" evidence="9">
    <location>
        <begin position="797"/>
        <end position="818"/>
    </location>
</feature>
<feature type="compositionally biased region" description="Basic and acidic residues" evidence="9">
    <location>
        <begin position="768"/>
        <end position="781"/>
    </location>
</feature>
<feature type="compositionally biased region" description="Polar residues" evidence="9">
    <location>
        <begin position="577"/>
        <end position="588"/>
    </location>
</feature>
<feature type="compositionally biased region" description="Polar residues" evidence="9">
    <location>
        <begin position="358"/>
        <end position="394"/>
    </location>
</feature>
<feature type="domain" description="C2H2-type" evidence="10">
    <location>
        <begin position="499"/>
        <end position="526"/>
    </location>
</feature>
<feature type="compositionally biased region" description="Low complexity" evidence="9">
    <location>
        <begin position="974"/>
        <end position="984"/>
    </location>
</feature>
<evidence type="ECO:0000256" key="3">
    <source>
        <dbReference type="ARBA" id="ARBA00022737"/>
    </source>
</evidence>
<evidence type="ECO:0000256" key="8">
    <source>
        <dbReference type="PROSITE-ProRule" id="PRU00042"/>
    </source>
</evidence>
<keyword evidence="11" id="KW-1185">Reference proteome</keyword>
<feature type="domain" description="C2H2-type" evidence="10">
    <location>
        <begin position="944"/>
        <end position="971"/>
    </location>
</feature>
<feature type="domain" description="C2H2-type" evidence="10">
    <location>
        <begin position="1093"/>
        <end position="1120"/>
    </location>
</feature>
<feature type="domain" description="C2H2-type" evidence="10">
    <location>
        <begin position="79"/>
        <end position="106"/>
    </location>
</feature>
<feature type="compositionally biased region" description="Low complexity" evidence="9">
    <location>
        <begin position="819"/>
        <end position="828"/>
    </location>
</feature>
<feature type="compositionally biased region" description="Polar residues" evidence="9">
    <location>
        <begin position="1"/>
        <end position="13"/>
    </location>
</feature>
<sequence length="1467" mass="165213">MDNQPSAESSQFEDPTPGRVAGTQDGKETRKGRRLKPSYVIKDKYRTLYKPFKCGVCSYSTAVRSNLKVHMLRHGDKPYKCDRCNYAAIRKKQFLAHVKHHAADSPLKCKQCGFSANQLNVLTKHMAVHTKKEAAKNDTVGASQNEEHNATSPTDGHLGNELETSKKSSPSTSYQQVITKYMSGRNKKEDENATNATPPVDEHNASKETIVKSEPEKTQENKCKSRLRTRTKKRVRFTGAMEARTEVSQADGTDNGADLLFLDDDVPRPRKKPKRFRCRECGFSTAYKHTLTKHMLLHGGDRPYKCEQCSYATIRQAHLRVHMKCHPANSPLKCRQCGFSTRRRIILDRHIAGHTETDAGTSDNVTTQEDGPSTSSAGEQQLFSDLCESQTTSKPPARLRKTHARFRKKASQDSTHNTEDKQLLQDHLLGTLSSKHRKGNKWFKCKECSYSSPHKQTLKRHTLTHSGEKPHKCDQCSYATIRKSNLLIHMKCHATNSPLTCQQCGFNTKHGNILGRHMAVHRREKADKSGATSAAQEVAYNSAVAVEHLVSDLSASETGNEPPPSKRRKTQTKSKVETPNNVTTVKSEANQDDMENAEGKKSPQDRFLGTSNNSKQRSESKPFQCKECGYSTAYKGDLKRHQLRHGGERPYKCDKCPYAAIEKLTLLRHIERHTSDGPLKCVQCGFSAKSRNVLARHMALHRDKKAGKRNNLTSSTAQDDGPSSPQVVKQVLIDPSESETDSNPPLARLRKTHAKKKFSNAMTTAKLEASKDGTEDTEGKQSPHVHRGKKTGKRDNLASSTAQDDGTSSPQVVNQQACSDPSEPETNSSPPPKRRKTHARKKFSKAMNTLKLEASPNGTTENTEDKQSQQDHLLGTSNSIETSRRKPFQCKECSYSTAYKADLKRHQLRHGGERPYKCDQCSYAAIEKLNLRRHMKRHTAKDPLKCVQCGFSTKRKGVLTRHMAVHRAEEAKKSVNVTSSSSTAQEGGHSPPQAEEQLVVDRSESQTNNEPKRRKMHARNKLSNVTTLKMEVHQNGTHDKKGQQSPQYHLFVNSNSKQRSGSKRFMCKECGYATDLTSDLKRHIVRHGVDKPHKCHKCPYAAMSKSKLLIHLKCHTADGPLKCQQCGFSTKHKGVLTRHMAVHRAAEAKKRDDVTAYTNHRHQPTSHMAVRAKQKTDNDATTSQEDIHSAAHGSNQTSQNRKRKYKSGKSWQKSTSSKYKKKVYKSSVMTEKAEERRQEAMNYEIDTGEEPCRRTRHSLEKGKRRIKPSATNLSKPYRCGQCVYATNHVREFDQHLAQHSASSPKRYLCGQCSFATSERSKWEMHMFKHSETKRFACEECDFKTNYEFTLSAHIQKVHELRKPQNDKHVSKSKLSPSKSQSYKKATKVLPPKSPSYKLMYTVDFSKHSTLYNCKQCDYATALKVSMLLHVKTHTEEKPQTGNSDSNASNSGKQASDSKASTRRLTVP</sequence>
<dbReference type="PANTHER" id="PTHR24392">
    <property type="entry name" value="ZINC FINGER PROTEIN"/>
    <property type="match status" value="1"/>
</dbReference>
<feature type="compositionally biased region" description="Polar residues" evidence="9">
    <location>
        <begin position="710"/>
        <end position="727"/>
    </location>
</feature>
<keyword evidence="6" id="KW-0238">DNA-binding</keyword>
<feature type="compositionally biased region" description="Basic and acidic residues" evidence="9">
    <location>
        <begin position="1360"/>
        <end position="1369"/>
    </location>
</feature>
<dbReference type="GO" id="GO:0003677">
    <property type="term" value="F:DNA binding"/>
    <property type="evidence" value="ECO:0007669"/>
    <property type="project" value="UniProtKB-KW"/>
</dbReference>
<dbReference type="SMART" id="SM00355">
    <property type="entry name" value="ZnF_C2H2"/>
    <property type="match status" value="22"/>
</dbReference>
<dbReference type="Pfam" id="PF00096">
    <property type="entry name" value="zf-C2H2"/>
    <property type="match status" value="1"/>
</dbReference>
<feature type="domain" description="C2H2-type" evidence="10">
    <location>
        <begin position="1411"/>
        <end position="1438"/>
    </location>
</feature>
<dbReference type="RefSeq" id="XP_035660444.1">
    <property type="nucleotide sequence ID" value="XM_035804551.1"/>
</dbReference>
<feature type="compositionally biased region" description="Basic residues" evidence="9">
    <location>
        <begin position="783"/>
        <end position="792"/>
    </location>
</feature>
<proteinExistence type="predicted"/>
<evidence type="ECO:0000313" key="12">
    <source>
        <dbReference type="RefSeq" id="XP_035660444.1"/>
    </source>
</evidence>
<feature type="domain" description="C2H2-type" evidence="10">
    <location>
        <begin position="1277"/>
        <end position="1304"/>
    </location>
</feature>